<dbReference type="GO" id="GO:0042302">
    <property type="term" value="F:structural constituent of cuticle"/>
    <property type="evidence" value="ECO:0007669"/>
    <property type="project" value="UniProtKB-UniRule"/>
</dbReference>
<keyword evidence="5" id="KW-1185">Reference proteome</keyword>
<keyword evidence="3" id="KW-0732">Signal</keyword>
<feature type="signal peptide" evidence="3">
    <location>
        <begin position="1"/>
        <end position="24"/>
    </location>
</feature>
<proteinExistence type="predicted"/>
<gene>
    <name evidence="4" type="ORF">L9F63_018469</name>
</gene>
<dbReference type="PANTHER" id="PTHR12236">
    <property type="entry name" value="STRUCTURAL CONTITUENT OF CUTICLE"/>
    <property type="match status" value="1"/>
</dbReference>
<dbReference type="PROSITE" id="PS00233">
    <property type="entry name" value="CHIT_BIND_RR_1"/>
    <property type="match status" value="1"/>
</dbReference>
<dbReference type="InterPro" id="IPR000618">
    <property type="entry name" value="Insect_cuticle"/>
</dbReference>
<dbReference type="GO" id="GO:0005615">
    <property type="term" value="C:extracellular space"/>
    <property type="evidence" value="ECO:0007669"/>
    <property type="project" value="TreeGrafter"/>
</dbReference>
<dbReference type="PANTHER" id="PTHR12236:SF95">
    <property type="entry name" value="CUTICULAR PROTEIN 76BD, ISOFORM C-RELATED"/>
    <property type="match status" value="1"/>
</dbReference>
<comment type="caution">
    <text evidence="4">The sequence shown here is derived from an EMBL/GenBank/DDBJ whole genome shotgun (WGS) entry which is preliminary data.</text>
</comment>
<evidence type="ECO:0000256" key="2">
    <source>
        <dbReference type="PROSITE-ProRule" id="PRU00497"/>
    </source>
</evidence>
<evidence type="ECO:0008006" key="6">
    <source>
        <dbReference type="Google" id="ProtNLM"/>
    </source>
</evidence>
<dbReference type="PRINTS" id="PR00947">
    <property type="entry name" value="CUTICLE"/>
</dbReference>
<dbReference type="AlphaFoldDB" id="A0AAD7ZWV8"/>
<evidence type="ECO:0000256" key="1">
    <source>
        <dbReference type="ARBA" id="ARBA00022460"/>
    </source>
</evidence>
<dbReference type="GO" id="GO:0031012">
    <property type="term" value="C:extracellular matrix"/>
    <property type="evidence" value="ECO:0007669"/>
    <property type="project" value="TreeGrafter"/>
</dbReference>
<dbReference type="InterPro" id="IPR031311">
    <property type="entry name" value="CHIT_BIND_RR_consensus"/>
</dbReference>
<accession>A0AAD7ZWV8</accession>
<name>A0AAD7ZWV8_DIPPU</name>
<reference evidence="4" key="1">
    <citation type="journal article" date="2023" name="IScience">
        <title>Live-bearing cockroach genome reveals convergent evolutionary mechanisms linked to viviparity in insects and beyond.</title>
        <authorList>
            <person name="Fouks B."/>
            <person name="Harrison M.C."/>
            <person name="Mikhailova A.A."/>
            <person name="Marchal E."/>
            <person name="English S."/>
            <person name="Carruthers M."/>
            <person name="Jennings E.C."/>
            <person name="Chiamaka E.L."/>
            <person name="Frigard R.A."/>
            <person name="Pippel M."/>
            <person name="Attardo G.M."/>
            <person name="Benoit J.B."/>
            <person name="Bornberg-Bauer E."/>
            <person name="Tobe S.S."/>
        </authorList>
    </citation>
    <scope>NUCLEOTIDE SEQUENCE</scope>
    <source>
        <strain evidence="4">Stay&amp;Tobe</strain>
    </source>
</reference>
<feature type="chain" id="PRO_5042174071" description="Cuticle protein" evidence="3">
    <location>
        <begin position="25"/>
        <end position="202"/>
    </location>
</feature>
<dbReference type="Pfam" id="PF00379">
    <property type="entry name" value="Chitin_bind_4"/>
    <property type="match status" value="1"/>
</dbReference>
<dbReference type="Proteomes" id="UP001233999">
    <property type="component" value="Unassembled WGS sequence"/>
</dbReference>
<sequence length="202" mass="22426">MENKVLLLLFQVTVLAILIACALSVPIEVHDHYAPLKLVQHAPVVYSHPVKYVSQAPVAYSHPVKYVSHAPVAIAQAEHVQVEHYAPPNYEFKYGVHDAHTHDIKEQAEKRVGDKVEGYYKLVEPDGTTRTVHYTADKHTGFNAVVEKSGHAVHPAPVVKKVVVPVKKVVSAPLVTYSHAAPVYTHSVPTYTHSVPTYTYHH</sequence>
<keyword evidence="1 2" id="KW-0193">Cuticle</keyword>
<dbReference type="PROSITE" id="PS51155">
    <property type="entry name" value="CHIT_BIND_RR_2"/>
    <property type="match status" value="1"/>
</dbReference>
<evidence type="ECO:0000313" key="5">
    <source>
        <dbReference type="Proteomes" id="UP001233999"/>
    </source>
</evidence>
<evidence type="ECO:0000256" key="3">
    <source>
        <dbReference type="SAM" id="SignalP"/>
    </source>
</evidence>
<dbReference type="EMBL" id="JASPKZ010005707">
    <property type="protein sequence ID" value="KAJ9588165.1"/>
    <property type="molecule type" value="Genomic_DNA"/>
</dbReference>
<dbReference type="PROSITE" id="PS51257">
    <property type="entry name" value="PROKAR_LIPOPROTEIN"/>
    <property type="match status" value="1"/>
</dbReference>
<reference evidence="4" key="2">
    <citation type="submission" date="2023-05" db="EMBL/GenBank/DDBJ databases">
        <authorList>
            <person name="Fouks B."/>
        </authorList>
    </citation>
    <scope>NUCLEOTIDE SEQUENCE</scope>
    <source>
        <strain evidence="4">Stay&amp;Tobe</strain>
        <tissue evidence="4">Testes</tissue>
    </source>
</reference>
<protein>
    <recommendedName>
        <fullName evidence="6">Cuticle protein</fullName>
    </recommendedName>
</protein>
<organism evidence="4 5">
    <name type="scientific">Diploptera punctata</name>
    <name type="common">Pacific beetle cockroach</name>
    <dbReference type="NCBI Taxonomy" id="6984"/>
    <lineage>
        <taxon>Eukaryota</taxon>
        <taxon>Metazoa</taxon>
        <taxon>Ecdysozoa</taxon>
        <taxon>Arthropoda</taxon>
        <taxon>Hexapoda</taxon>
        <taxon>Insecta</taxon>
        <taxon>Pterygota</taxon>
        <taxon>Neoptera</taxon>
        <taxon>Polyneoptera</taxon>
        <taxon>Dictyoptera</taxon>
        <taxon>Blattodea</taxon>
        <taxon>Blaberoidea</taxon>
        <taxon>Blaberidae</taxon>
        <taxon>Diplopterinae</taxon>
        <taxon>Diploptera</taxon>
    </lineage>
</organism>
<evidence type="ECO:0000313" key="4">
    <source>
        <dbReference type="EMBL" id="KAJ9588165.1"/>
    </source>
</evidence>
<dbReference type="InterPro" id="IPR051217">
    <property type="entry name" value="Insect_Cuticle_Struc_Prot"/>
</dbReference>